<proteinExistence type="predicted"/>
<evidence type="ECO:0000256" key="8">
    <source>
        <dbReference type="SAM" id="Phobius"/>
    </source>
</evidence>
<comment type="subcellular location">
    <subcellularLocation>
        <location evidence="1">Membrane</location>
        <topology evidence="1">Multi-pass membrane protein</topology>
    </subcellularLocation>
</comment>
<protein>
    <submittedName>
        <fullName evidence="10">Glycosyl transferase</fullName>
    </submittedName>
</protein>
<feature type="region of interest" description="Disordered" evidence="7">
    <location>
        <begin position="477"/>
        <end position="501"/>
    </location>
</feature>
<keyword evidence="5 8" id="KW-1133">Transmembrane helix</keyword>
<keyword evidence="11" id="KW-1185">Reference proteome</keyword>
<keyword evidence="2" id="KW-0328">Glycosyltransferase</keyword>
<feature type="transmembrane region" description="Helical" evidence="8">
    <location>
        <begin position="412"/>
        <end position="432"/>
    </location>
</feature>
<organism evidence="10 11">
    <name type="scientific">Hyphomonas polymorpha PS728</name>
    <dbReference type="NCBI Taxonomy" id="1280954"/>
    <lineage>
        <taxon>Bacteria</taxon>
        <taxon>Pseudomonadati</taxon>
        <taxon>Pseudomonadota</taxon>
        <taxon>Alphaproteobacteria</taxon>
        <taxon>Hyphomonadales</taxon>
        <taxon>Hyphomonadaceae</taxon>
        <taxon>Hyphomonas</taxon>
    </lineage>
</organism>
<feature type="transmembrane region" description="Helical" evidence="8">
    <location>
        <begin position="50"/>
        <end position="69"/>
    </location>
</feature>
<dbReference type="EMBL" id="ARYM01000026">
    <property type="protein sequence ID" value="KCZ97077.1"/>
    <property type="molecule type" value="Genomic_DNA"/>
</dbReference>
<evidence type="ECO:0000259" key="9">
    <source>
        <dbReference type="Pfam" id="PF13632"/>
    </source>
</evidence>
<evidence type="ECO:0000313" key="10">
    <source>
        <dbReference type="EMBL" id="KCZ97077.1"/>
    </source>
</evidence>
<dbReference type="Gene3D" id="3.90.550.10">
    <property type="entry name" value="Spore Coat Polysaccharide Biosynthesis Protein SpsA, Chain A"/>
    <property type="match status" value="1"/>
</dbReference>
<evidence type="ECO:0000256" key="4">
    <source>
        <dbReference type="ARBA" id="ARBA00022692"/>
    </source>
</evidence>
<dbReference type="AlphaFoldDB" id="A0A062VA86"/>
<dbReference type="PANTHER" id="PTHR43867">
    <property type="entry name" value="CELLULOSE SYNTHASE CATALYTIC SUBUNIT A [UDP-FORMING]"/>
    <property type="match status" value="1"/>
</dbReference>
<dbReference type="STRING" id="1280954.HPO_16915"/>
<dbReference type="PATRIC" id="fig|1280954.3.peg.3414"/>
<dbReference type="eggNOG" id="COG1215">
    <property type="taxonomic scope" value="Bacteria"/>
</dbReference>
<accession>A0A062VA86</accession>
<evidence type="ECO:0000313" key="11">
    <source>
        <dbReference type="Proteomes" id="UP000027100"/>
    </source>
</evidence>
<reference evidence="10 11" key="1">
    <citation type="journal article" date="2014" name="Antonie Van Leeuwenhoek">
        <title>Hyphomonas beringensis sp. nov. and Hyphomonas chukchiensis sp. nov., isolated from surface seawater of the Bering Sea and Chukchi Sea.</title>
        <authorList>
            <person name="Li C."/>
            <person name="Lai Q."/>
            <person name="Li G."/>
            <person name="Dong C."/>
            <person name="Wang J."/>
            <person name="Liao Y."/>
            <person name="Shao Z."/>
        </authorList>
    </citation>
    <scope>NUCLEOTIDE SEQUENCE [LARGE SCALE GENOMIC DNA]</scope>
    <source>
        <strain evidence="10 11">PS728</strain>
    </source>
</reference>
<evidence type="ECO:0000256" key="2">
    <source>
        <dbReference type="ARBA" id="ARBA00022676"/>
    </source>
</evidence>
<dbReference type="Pfam" id="PF13632">
    <property type="entry name" value="Glyco_trans_2_3"/>
    <property type="match status" value="1"/>
</dbReference>
<dbReference type="InterPro" id="IPR029044">
    <property type="entry name" value="Nucleotide-diphossugar_trans"/>
</dbReference>
<evidence type="ECO:0000256" key="5">
    <source>
        <dbReference type="ARBA" id="ARBA00022989"/>
    </source>
</evidence>
<dbReference type="OrthoDB" id="7431422at2"/>
<sequence length="501" mass="53982">MGADGETARQLVLPLYGGGLREPSPDMASAHAAAHSLAIHRPEDSAIRTLTAAQMRGAGLGLLLLAGLAVSAPEAAFAALSLGAFFFFVAALAFRGVVYLHGIRAAAHVPQARRDMAGDDGVLWSVYTLLIALKDEAESAAQLSQAICDLDYPRNRLDIKLLVETGDEATWDALRAQSWPPGTELLIVPPGQPRTKPRALNYGLLRAKGEFVVVYDAEDRPHRDQLKAAVRAFRMGSRDLACVQAPLVGDGDRGWIAGQWALEYAVQFGRILPGLATLGFPIALGGTSNHFRRALLEGVEGWDPWNVTEDADLGLRLARSGLQVGVIEPPTLEAPPEALGVWLAQRSRWLKGFLQTWLVVMRRPRKAMREMGAGNFLALQLTLGAAILSALVHGPWAVWLATTLVLPGIGPGLLFLWFIGASYAASIAMALAAPGARDLRRYGLALTLPLYWPLQSIAMVRALYSLARRPHFWAKTPHGSPAPVRPRQPAAPVGRIHSSEA</sequence>
<name>A0A062VA86_9PROT</name>
<dbReference type="RefSeq" id="WP_051612737.1">
    <property type="nucleotide sequence ID" value="NZ_ARYM01000026.1"/>
</dbReference>
<feature type="transmembrane region" description="Helical" evidence="8">
    <location>
        <begin position="371"/>
        <end position="392"/>
    </location>
</feature>
<dbReference type="PANTHER" id="PTHR43867:SF2">
    <property type="entry name" value="CELLULOSE SYNTHASE CATALYTIC SUBUNIT A [UDP-FORMING]"/>
    <property type="match status" value="1"/>
</dbReference>
<feature type="compositionally biased region" description="Low complexity" evidence="7">
    <location>
        <begin position="481"/>
        <end position="493"/>
    </location>
</feature>
<evidence type="ECO:0000256" key="3">
    <source>
        <dbReference type="ARBA" id="ARBA00022679"/>
    </source>
</evidence>
<feature type="domain" description="Glycosyltransferase 2-like" evidence="9">
    <location>
        <begin position="212"/>
        <end position="417"/>
    </location>
</feature>
<dbReference type="Proteomes" id="UP000027100">
    <property type="component" value="Unassembled WGS sequence"/>
</dbReference>
<feature type="transmembrane region" description="Helical" evidence="8">
    <location>
        <begin position="444"/>
        <end position="464"/>
    </location>
</feature>
<evidence type="ECO:0000256" key="6">
    <source>
        <dbReference type="ARBA" id="ARBA00023136"/>
    </source>
</evidence>
<dbReference type="InterPro" id="IPR050321">
    <property type="entry name" value="Glycosyltr_2/OpgH_subfam"/>
</dbReference>
<keyword evidence="6 8" id="KW-0472">Membrane</keyword>
<comment type="caution">
    <text evidence="10">The sequence shown here is derived from an EMBL/GenBank/DDBJ whole genome shotgun (WGS) entry which is preliminary data.</text>
</comment>
<dbReference type="GO" id="GO:0016020">
    <property type="term" value="C:membrane"/>
    <property type="evidence" value="ECO:0007669"/>
    <property type="project" value="UniProtKB-SubCell"/>
</dbReference>
<keyword evidence="3 10" id="KW-0808">Transferase</keyword>
<gene>
    <name evidence="10" type="ORF">HPO_16915</name>
</gene>
<evidence type="ECO:0000256" key="1">
    <source>
        <dbReference type="ARBA" id="ARBA00004141"/>
    </source>
</evidence>
<evidence type="ECO:0000256" key="7">
    <source>
        <dbReference type="SAM" id="MobiDB-lite"/>
    </source>
</evidence>
<keyword evidence="4 8" id="KW-0812">Transmembrane</keyword>
<dbReference type="SUPFAM" id="SSF53448">
    <property type="entry name" value="Nucleotide-diphospho-sugar transferases"/>
    <property type="match status" value="1"/>
</dbReference>
<dbReference type="GO" id="GO:0016757">
    <property type="term" value="F:glycosyltransferase activity"/>
    <property type="evidence" value="ECO:0007669"/>
    <property type="project" value="UniProtKB-KW"/>
</dbReference>
<dbReference type="InterPro" id="IPR001173">
    <property type="entry name" value="Glyco_trans_2-like"/>
</dbReference>